<organism evidence="3">
    <name type="scientific">Leptolyngbya boryana CZ1</name>
    <dbReference type="NCBI Taxonomy" id="3060204"/>
    <lineage>
        <taxon>Bacteria</taxon>
        <taxon>Bacillati</taxon>
        <taxon>Cyanobacteriota</taxon>
        <taxon>Cyanophyceae</taxon>
        <taxon>Leptolyngbyales</taxon>
        <taxon>Leptolyngbyaceae</taxon>
        <taxon>Leptolyngbya group</taxon>
        <taxon>Leptolyngbya</taxon>
    </lineage>
</organism>
<gene>
    <name evidence="3" type="ORF">Q2T42_20810</name>
</gene>
<sequence length="377" mass="42361">MTQPTDARILTHFADLADPRDERGKDHLLIDIITITICAVICGAESWVDIELYGQSKQAWFSTFLKLPHGIPSHDTFARVFARLDPEAMQQCFLGWIRAISALSAGEAIAIDGKKVRHSYDTVNGKGAIHMVSAWASENRLVLGQQKVNEKSNEITAIPLLLEVLAIEGCIVTIDAMGTQKEIATTIIERGADYVLALKGNQGGLFEDVQWLFEQAQAVQFQDVAHDFVQTIDKGHGRIEIRRCWTLADAELDYLVQKPQWKGLKTVVMLQRERKMNGQMSSETHYYISSLDPDATKLLAAIRTHWTVENHLHWVLDVAFDEDACRIRKDYAPQNFSLLRHIALNLLGQDKTTKAGIAAKRKKAGWDDGYLLKILSQ</sequence>
<protein>
    <submittedName>
        <fullName evidence="3">ISAs1 family transposase</fullName>
    </submittedName>
</protein>
<feature type="domain" description="H repeat-associated protein N-terminal" evidence="2">
    <location>
        <begin position="11"/>
        <end position="97"/>
    </location>
</feature>
<evidence type="ECO:0000313" key="3">
    <source>
        <dbReference type="EMBL" id="WNZ44271.1"/>
    </source>
</evidence>
<dbReference type="RefSeq" id="WP_316426432.1">
    <property type="nucleotide sequence ID" value="NZ_CP130144.1"/>
</dbReference>
<dbReference type="InterPro" id="IPR032806">
    <property type="entry name" value="YbfD_N"/>
</dbReference>
<dbReference type="PANTHER" id="PTHR30298">
    <property type="entry name" value="H REPEAT-ASSOCIATED PREDICTED TRANSPOSASE"/>
    <property type="match status" value="1"/>
</dbReference>
<dbReference type="GO" id="GO:0006313">
    <property type="term" value="P:DNA transposition"/>
    <property type="evidence" value="ECO:0007669"/>
    <property type="project" value="InterPro"/>
</dbReference>
<dbReference type="Pfam" id="PF13808">
    <property type="entry name" value="DDE_Tnp_1_assoc"/>
    <property type="match status" value="1"/>
</dbReference>
<dbReference type="GO" id="GO:0004803">
    <property type="term" value="F:transposase activity"/>
    <property type="evidence" value="ECO:0007669"/>
    <property type="project" value="InterPro"/>
</dbReference>
<dbReference type="PANTHER" id="PTHR30298:SF0">
    <property type="entry name" value="PROTEIN YBFL-RELATED"/>
    <property type="match status" value="1"/>
</dbReference>
<dbReference type="Pfam" id="PF01609">
    <property type="entry name" value="DDE_Tnp_1"/>
    <property type="match status" value="1"/>
</dbReference>
<dbReference type="GO" id="GO:0003677">
    <property type="term" value="F:DNA binding"/>
    <property type="evidence" value="ECO:0007669"/>
    <property type="project" value="InterPro"/>
</dbReference>
<accession>A0AA96WR19</accession>
<dbReference type="InterPro" id="IPR051698">
    <property type="entry name" value="Transposase_11-like"/>
</dbReference>
<reference evidence="3" key="2">
    <citation type="submission" date="2023-07" db="EMBL/GenBank/DDBJ databases">
        <authorList>
            <person name="Bai X.-H."/>
            <person name="Wang H.-H."/>
            <person name="Wang J."/>
            <person name="Ma M.-Y."/>
            <person name="Hu H.-H."/>
            <person name="Song Z.-L."/>
            <person name="Ma H.-G."/>
            <person name="Fan Y."/>
            <person name="Du C.-Y."/>
            <person name="Xu J.-C."/>
        </authorList>
    </citation>
    <scope>NUCLEOTIDE SEQUENCE</scope>
    <source>
        <strain evidence="3">CZ1</strain>
    </source>
</reference>
<dbReference type="InterPro" id="IPR047647">
    <property type="entry name" value="ISAs1_transpos"/>
</dbReference>
<reference evidence="3" key="1">
    <citation type="journal article" date="2023" name="Plants (Basel)">
        <title>Genomic Analysis of Leptolyngbya boryana CZ1 Reveals Efficient Carbon Fixation Modules.</title>
        <authorList>
            <person name="Bai X."/>
            <person name="Wang H."/>
            <person name="Cheng W."/>
            <person name="Wang J."/>
            <person name="Ma M."/>
            <person name="Hu H."/>
            <person name="Song Z."/>
            <person name="Ma H."/>
            <person name="Fan Y."/>
            <person name="Du C."/>
            <person name="Xu J."/>
        </authorList>
    </citation>
    <scope>NUCLEOTIDE SEQUENCE</scope>
    <source>
        <strain evidence="3">CZ1</strain>
    </source>
</reference>
<dbReference type="NCBIfam" id="NF033564">
    <property type="entry name" value="transpos_ISAs1"/>
    <property type="match status" value="1"/>
</dbReference>
<dbReference type="EMBL" id="CP130144">
    <property type="protein sequence ID" value="WNZ44271.1"/>
    <property type="molecule type" value="Genomic_DNA"/>
</dbReference>
<evidence type="ECO:0000259" key="1">
    <source>
        <dbReference type="Pfam" id="PF01609"/>
    </source>
</evidence>
<name>A0AA96WR19_LEPBY</name>
<dbReference type="InterPro" id="IPR002559">
    <property type="entry name" value="Transposase_11"/>
</dbReference>
<proteinExistence type="predicted"/>
<dbReference type="AlphaFoldDB" id="A0AA96WR19"/>
<evidence type="ECO:0000259" key="2">
    <source>
        <dbReference type="Pfam" id="PF13808"/>
    </source>
</evidence>
<feature type="domain" description="Transposase IS4-like" evidence="1">
    <location>
        <begin position="107"/>
        <end position="346"/>
    </location>
</feature>